<name>A0AAC9RTJ7_9STAP</name>
<evidence type="ECO:0000256" key="4">
    <source>
        <dbReference type="ARBA" id="ARBA00022723"/>
    </source>
</evidence>
<dbReference type="Pfam" id="PF22813">
    <property type="entry name" value="TcaA_2nd"/>
    <property type="match status" value="1"/>
</dbReference>
<dbReference type="GO" id="GO:0046677">
    <property type="term" value="P:response to antibiotic"/>
    <property type="evidence" value="ECO:0007669"/>
    <property type="project" value="UniProtKB-KW"/>
</dbReference>
<gene>
    <name evidence="15" type="ORF">B5P37_03880</name>
</gene>
<dbReference type="GO" id="GO:0005886">
    <property type="term" value="C:plasma membrane"/>
    <property type="evidence" value="ECO:0007669"/>
    <property type="project" value="UniProtKB-SubCell"/>
</dbReference>
<evidence type="ECO:0000313" key="15">
    <source>
        <dbReference type="EMBL" id="ARJ50510.1"/>
    </source>
</evidence>
<evidence type="ECO:0000259" key="14">
    <source>
        <dbReference type="Pfam" id="PF22820"/>
    </source>
</evidence>
<accession>A0AAC9RTJ7</accession>
<evidence type="ECO:0000256" key="2">
    <source>
        <dbReference type="ARBA" id="ARBA00022475"/>
    </source>
</evidence>
<dbReference type="Pfam" id="PF22820">
    <property type="entry name" value="TcaA_3rd_4th"/>
    <property type="match status" value="1"/>
</dbReference>
<keyword evidence="4" id="KW-0479">Metal-binding</keyword>
<comment type="similarity">
    <text evidence="10">Belongs to the tcaA family.</text>
</comment>
<keyword evidence="6" id="KW-0862">Zinc</keyword>
<keyword evidence="8 10" id="KW-0472">Membrane</keyword>
<feature type="transmembrane region" description="Helical" evidence="11">
    <location>
        <begin position="58"/>
        <end position="78"/>
    </location>
</feature>
<keyword evidence="2 10" id="KW-1003">Cell membrane</keyword>
<dbReference type="RefSeq" id="WP_085236988.1">
    <property type="nucleotide sequence ID" value="NZ_CP020773.1"/>
</dbReference>
<evidence type="ECO:0000256" key="11">
    <source>
        <dbReference type="SAM" id="Phobius"/>
    </source>
</evidence>
<evidence type="ECO:0000313" key="16">
    <source>
        <dbReference type="Proteomes" id="UP000242864"/>
    </source>
</evidence>
<dbReference type="InterPro" id="IPR023599">
    <property type="entry name" value="Mem_prot_TcaA"/>
</dbReference>
<dbReference type="InterPro" id="IPR054530">
    <property type="entry name" value="TcaA_4th"/>
</dbReference>
<dbReference type="PIRSF" id="PIRSF032522">
    <property type="entry name" value="TcaA"/>
    <property type="match status" value="1"/>
</dbReference>
<protein>
    <recommendedName>
        <fullName evidence="10">Membrane-associated protein</fullName>
    </recommendedName>
</protein>
<dbReference type="InterPro" id="IPR054529">
    <property type="entry name" value="TcaA_2nd"/>
</dbReference>
<feature type="domain" description="TcaA protein NTF2-like" evidence="13">
    <location>
        <begin position="360"/>
        <end position="460"/>
    </location>
</feature>
<evidence type="ECO:0000256" key="7">
    <source>
        <dbReference type="ARBA" id="ARBA00022989"/>
    </source>
</evidence>
<reference evidence="15 16" key="1">
    <citation type="submission" date="2017-04" db="EMBL/GenBank/DDBJ databases">
        <authorList>
            <person name="Veseli I.A."/>
            <person name="Tang C."/>
            <person name="Pombert J.-F."/>
        </authorList>
    </citation>
    <scope>NUCLEOTIDE SEQUENCE [LARGE SCALE GENOMIC DNA]</scope>
    <source>
        <strain evidence="15 16">ATCC 700373</strain>
    </source>
</reference>
<dbReference type="GO" id="GO:0008270">
    <property type="term" value="F:zinc ion binding"/>
    <property type="evidence" value="ECO:0007669"/>
    <property type="project" value="UniProtKB-KW"/>
</dbReference>
<keyword evidence="16" id="KW-1185">Reference proteome</keyword>
<dbReference type="EMBL" id="CP020773">
    <property type="protein sequence ID" value="ARJ50510.1"/>
    <property type="molecule type" value="Genomic_DNA"/>
</dbReference>
<keyword evidence="5" id="KW-0863">Zinc-finger</keyword>
<feature type="domain" description="TcaA 4th" evidence="14">
    <location>
        <begin position="270"/>
        <end position="333"/>
    </location>
</feature>
<evidence type="ECO:0000256" key="9">
    <source>
        <dbReference type="ARBA" id="ARBA00023251"/>
    </source>
</evidence>
<dbReference type="PANTHER" id="PTHR40038:SF1">
    <property type="entry name" value="MEMBRANE-ASSOCIATED PROTEIN TCAA"/>
    <property type="match status" value="1"/>
</dbReference>
<dbReference type="AlphaFoldDB" id="A0AAC9RTJ7"/>
<evidence type="ECO:0000256" key="6">
    <source>
        <dbReference type="ARBA" id="ARBA00022833"/>
    </source>
</evidence>
<evidence type="ECO:0000256" key="3">
    <source>
        <dbReference type="ARBA" id="ARBA00022692"/>
    </source>
</evidence>
<comment type="subcellular location">
    <subcellularLocation>
        <location evidence="1 10">Cell membrane</location>
        <topology evidence="1 10">Single-pass membrane protein</topology>
    </subcellularLocation>
</comment>
<organism evidence="15 16">
    <name type="scientific">Staphylococcus lutrae</name>
    <dbReference type="NCBI Taxonomy" id="155085"/>
    <lineage>
        <taxon>Bacteria</taxon>
        <taxon>Bacillati</taxon>
        <taxon>Bacillota</taxon>
        <taxon>Bacilli</taxon>
        <taxon>Bacillales</taxon>
        <taxon>Staphylococcaceae</taxon>
        <taxon>Staphylococcus</taxon>
    </lineage>
</organism>
<dbReference type="InterPro" id="IPR054528">
    <property type="entry name" value="TcaA_5th"/>
</dbReference>
<keyword evidence="7 11" id="KW-1133">Transmembrane helix</keyword>
<evidence type="ECO:0000256" key="8">
    <source>
        <dbReference type="ARBA" id="ARBA00023136"/>
    </source>
</evidence>
<evidence type="ECO:0000256" key="10">
    <source>
        <dbReference type="PIRNR" id="PIRNR032522"/>
    </source>
</evidence>
<evidence type="ECO:0000256" key="5">
    <source>
        <dbReference type="ARBA" id="ARBA00022771"/>
    </source>
</evidence>
<dbReference type="KEGG" id="slz:B5P37_03880"/>
<sequence length="464" mass="52532">MGQCANCHHEQLKHRSVCPNCHCQILYSKQPVRKSHDSDTTQAFSSRTHKRPPSLKKAIPIAIVSFIIVLLIILFLLLRNFNSPEAQAKLLINAVNHEDTAKVSNLLSSKENKVGRNEAATYIQFIKKEVGMDHFHQEVYQTVDRLNHETAVASYIKTKQGQNVLRISKNGRRYFIFDNLSFSAPTKQAVVKAKENATYQFESNGSQKKVVAEKGQTVALGAFIPGRYEIDATKTTDRGTYEGQLKFDFTDNKNDTATVTESFKAAQVKVTLKNGDKLNDVKIVINGEQIVQSKNELYAPFPLNKALTISAEGQLADHTLKTEEKVINKDEVQPENEVTLSFDSDEVDKYQKVKEQNTLDKVAEFFKKYTSALNEAYQKRNFDIVSHFFKEDSTHNQALKANINGQNTYQIKNAEVIDVSRNNGDYVVTVEKEDNQGRTVQSHYILDGDENADKLQILNYQDDI</sequence>
<keyword evidence="3 11" id="KW-0812">Transmembrane</keyword>
<evidence type="ECO:0000259" key="12">
    <source>
        <dbReference type="Pfam" id="PF22813"/>
    </source>
</evidence>
<keyword evidence="9" id="KW-0046">Antibiotic resistance</keyword>
<evidence type="ECO:0000256" key="1">
    <source>
        <dbReference type="ARBA" id="ARBA00004162"/>
    </source>
</evidence>
<dbReference type="Pfam" id="PF22819">
    <property type="entry name" value="TcaA_5th"/>
    <property type="match status" value="1"/>
</dbReference>
<proteinExistence type="inferred from homology"/>
<feature type="domain" description="TcaA second" evidence="12">
    <location>
        <begin position="84"/>
        <end position="183"/>
    </location>
</feature>
<dbReference type="PANTHER" id="PTHR40038">
    <property type="entry name" value="MEMBRANE-ASSOCIATED PROTEIN TCAA"/>
    <property type="match status" value="1"/>
</dbReference>
<dbReference type="Proteomes" id="UP000242864">
    <property type="component" value="Chromosome"/>
</dbReference>
<evidence type="ECO:0000259" key="13">
    <source>
        <dbReference type="Pfam" id="PF22819"/>
    </source>
</evidence>